<comment type="similarity">
    <text evidence="3">Belongs to the glycosyltransferase 90 family.</text>
</comment>
<evidence type="ECO:0000313" key="9">
    <source>
        <dbReference type="EMBL" id="GBP31222.1"/>
    </source>
</evidence>
<comment type="subcellular location">
    <subcellularLocation>
        <location evidence="1">Endoplasmic reticulum lumen</location>
    </subcellularLocation>
</comment>
<evidence type="ECO:0000256" key="4">
    <source>
        <dbReference type="ARBA" id="ARBA00022676"/>
    </source>
</evidence>
<feature type="region of interest" description="Disordered" evidence="7">
    <location>
        <begin position="251"/>
        <end position="275"/>
    </location>
</feature>
<dbReference type="AlphaFoldDB" id="A0A4C1UZ32"/>
<dbReference type="InterPro" id="IPR051091">
    <property type="entry name" value="O-Glucosyltr/Glycosyltrsf_90"/>
</dbReference>
<dbReference type="PANTHER" id="PTHR12203">
    <property type="entry name" value="KDEL LYS-ASP-GLU-LEU CONTAINING - RELATED"/>
    <property type="match status" value="1"/>
</dbReference>
<dbReference type="OrthoDB" id="202415at2759"/>
<dbReference type="GO" id="GO:0035251">
    <property type="term" value="F:UDP-glucosyltransferase activity"/>
    <property type="evidence" value="ECO:0007669"/>
    <property type="project" value="TreeGrafter"/>
</dbReference>
<evidence type="ECO:0000259" key="8">
    <source>
        <dbReference type="SMART" id="SM00672"/>
    </source>
</evidence>
<keyword evidence="10" id="KW-1185">Reference proteome</keyword>
<evidence type="ECO:0000256" key="2">
    <source>
        <dbReference type="ARBA" id="ARBA00004922"/>
    </source>
</evidence>
<dbReference type="Pfam" id="PF05686">
    <property type="entry name" value="Glyco_transf_90"/>
    <property type="match status" value="1"/>
</dbReference>
<comment type="caution">
    <text evidence="9">The sequence shown here is derived from an EMBL/GenBank/DDBJ whole genome shotgun (WGS) entry which is preliminary data.</text>
</comment>
<evidence type="ECO:0000313" key="10">
    <source>
        <dbReference type="Proteomes" id="UP000299102"/>
    </source>
</evidence>
<reference evidence="9 10" key="1">
    <citation type="journal article" date="2019" name="Commun. Biol.">
        <title>The bagworm genome reveals a unique fibroin gene that provides high tensile strength.</title>
        <authorList>
            <person name="Kono N."/>
            <person name="Nakamura H."/>
            <person name="Ohtoshi R."/>
            <person name="Tomita M."/>
            <person name="Numata K."/>
            <person name="Arakawa K."/>
        </authorList>
    </citation>
    <scope>NUCLEOTIDE SEQUENCE [LARGE SCALE GENOMIC DNA]</scope>
</reference>
<dbReference type="SMART" id="SM00672">
    <property type="entry name" value="CAP10"/>
    <property type="match status" value="1"/>
</dbReference>
<sequence length="275" mass="31459">MSRWFVPISAAGLQENNDWKSRILKEIEIAIENYVPCEKLNCSCHKAVMEEDLSVFEKGINKHQIAQIQSKGTRYQVIKGKLYRDHNCHFPARCAGVEHYLTALAPKLPNLEVIINTRDWPQLNRLWGHLPAPIFSFSKTKDYYDIMYPAWSFWEGGPAISLYPSGIGRWDKHRNSINAAAEKWPWKKKIEKAFFRGSRTNEERDALVLLARLSPDIVDAQYTKNQAWKSDARVQLLPTYDIGKLDEGLRCSNSGQRHDKDKTVGAARAAHPPVG</sequence>
<dbReference type="PANTHER" id="PTHR12203:SF35">
    <property type="entry name" value="PROTEIN O-GLUCOSYLTRANSFERASE 1"/>
    <property type="match status" value="1"/>
</dbReference>
<comment type="function">
    <text evidence="6">Protein O-glucosyltransferase. Catalyzes the reaction that attaches glucose through an O-glycosidic linkage to a conserved serine residue found in the consensus sequence C-X-S-X-[PA]-C in epidermal growth factor-like repeats. Regulates Notch signaling by glucosylating Notch in the ER, glucosylation is required for the correct folding and cleavage of Notch.</text>
</comment>
<dbReference type="GO" id="GO:0045747">
    <property type="term" value="P:positive regulation of Notch signaling pathway"/>
    <property type="evidence" value="ECO:0007669"/>
    <property type="project" value="TreeGrafter"/>
</dbReference>
<dbReference type="GO" id="GO:0006493">
    <property type="term" value="P:protein O-linked glycosylation"/>
    <property type="evidence" value="ECO:0007669"/>
    <property type="project" value="TreeGrafter"/>
</dbReference>
<dbReference type="GO" id="GO:0035252">
    <property type="term" value="F:UDP-xylosyltransferase activity"/>
    <property type="evidence" value="ECO:0007669"/>
    <property type="project" value="TreeGrafter"/>
</dbReference>
<dbReference type="GO" id="GO:0005788">
    <property type="term" value="C:endoplasmic reticulum lumen"/>
    <property type="evidence" value="ECO:0007669"/>
    <property type="project" value="UniProtKB-SubCell"/>
</dbReference>
<dbReference type="InterPro" id="IPR006598">
    <property type="entry name" value="CAP10"/>
</dbReference>
<evidence type="ECO:0000256" key="3">
    <source>
        <dbReference type="ARBA" id="ARBA00010118"/>
    </source>
</evidence>
<keyword evidence="4" id="KW-0328">Glycosyltransferase</keyword>
<organism evidence="9 10">
    <name type="scientific">Eumeta variegata</name>
    <name type="common">Bagworm moth</name>
    <name type="synonym">Eumeta japonica</name>
    <dbReference type="NCBI Taxonomy" id="151549"/>
    <lineage>
        <taxon>Eukaryota</taxon>
        <taxon>Metazoa</taxon>
        <taxon>Ecdysozoa</taxon>
        <taxon>Arthropoda</taxon>
        <taxon>Hexapoda</taxon>
        <taxon>Insecta</taxon>
        <taxon>Pterygota</taxon>
        <taxon>Neoptera</taxon>
        <taxon>Endopterygota</taxon>
        <taxon>Lepidoptera</taxon>
        <taxon>Glossata</taxon>
        <taxon>Ditrysia</taxon>
        <taxon>Tineoidea</taxon>
        <taxon>Psychidae</taxon>
        <taxon>Oiketicinae</taxon>
        <taxon>Eumeta</taxon>
    </lineage>
</organism>
<gene>
    <name evidence="9" type="ORF">EVAR_21502_1</name>
</gene>
<accession>A0A4C1UZ32</accession>
<evidence type="ECO:0000256" key="7">
    <source>
        <dbReference type="SAM" id="MobiDB-lite"/>
    </source>
</evidence>
<name>A0A4C1UZ32_EUMVA</name>
<evidence type="ECO:0000256" key="6">
    <source>
        <dbReference type="ARBA" id="ARBA00045690"/>
    </source>
</evidence>
<evidence type="ECO:0000256" key="1">
    <source>
        <dbReference type="ARBA" id="ARBA00004319"/>
    </source>
</evidence>
<comment type="pathway">
    <text evidence="2">Protein modification; protein glycosylation.</text>
</comment>
<evidence type="ECO:0000256" key="5">
    <source>
        <dbReference type="ARBA" id="ARBA00022679"/>
    </source>
</evidence>
<feature type="domain" description="Glycosyl transferase CAP10" evidence="8">
    <location>
        <begin position="107"/>
        <end position="270"/>
    </location>
</feature>
<proteinExistence type="inferred from homology"/>
<protein>
    <submittedName>
        <fullName evidence="9">O-glucosyltransferase rumi homolog</fullName>
    </submittedName>
</protein>
<dbReference type="STRING" id="151549.A0A4C1UZ32"/>
<dbReference type="Proteomes" id="UP000299102">
    <property type="component" value="Unassembled WGS sequence"/>
</dbReference>
<keyword evidence="5 9" id="KW-0808">Transferase</keyword>
<dbReference type="EMBL" id="BGZK01000243">
    <property type="protein sequence ID" value="GBP31222.1"/>
    <property type="molecule type" value="Genomic_DNA"/>
</dbReference>